<dbReference type="Proteomes" id="UP000622166">
    <property type="component" value="Unassembled WGS sequence"/>
</dbReference>
<name>A0A918PB94_9ACTN</name>
<dbReference type="SUPFAM" id="SSF56601">
    <property type="entry name" value="beta-lactamase/transpeptidase-like"/>
    <property type="match status" value="1"/>
</dbReference>
<sequence length="68" mass="7065">MISTTQDLHTFFSALLGGELLPPPLLAEMRKPYGKLGYGLGLFVQDLGTDSGGTASTTTAAHRGATGR</sequence>
<comment type="caution">
    <text evidence="1">The sequence shown here is derived from an EMBL/GenBank/DDBJ whole genome shotgun (WGS) entry which is preliminary data.</text>
</comment>
<protein>
    <submittedName>
        <fullName evidence="1">Uncharacterized protein</fullName>
    </submittedName>
</protein>
<dbReference type="Gene3D" id="3.40.710.10">
    <property type="entry name" value="DD-peptidase/beta-lactamase superfamily"/>
    <property type="match status" value="1"/>
</dbReference>
<gene>
    <name evidence="1" type="ORF">GCM10010365_14390</name>
</gene>
<dbReference type="RefSeq" id="WP_308436757.1">
    <property type="nucleotide sequence ID" value="NZ_BMVW01000002.1"/>
</dbReference>
<reference evidence="1" key="1">
    <citation type="journal article" date="2014" name="Int. J. Syst. Evol. Microbiol.">
        <title>Complete genome sequence of Corynebacterium casei LMG S-19264T (=DSM 44701T), isolated from a smear-ripened cheese.</title>
        <authorList>
            <consortium name="US DOE Joint Genome Institute (JGI-PGF)"/>
            <person name="Walter F."/>
            <person name="Albersmeier A."/>
            <person name="Kalinowski J."/>
            <person name="Ruckert C."/>
        </authorList>
    </citation>
    <scope>NUCLEOTIDE SEQUENCE</scope>
    <source>
        <strain evidence="1">JCM 4815</strain>
    </source>
</reference>
<reference evidence="1" key="2">
    <citation type="submission" date="2020-09" db="EMBL/GenBank/DDBJ databases">
        <authorList>
            <person name="Sun Q."/>
            <person name="Ohkuma M."/>
        </authorList>
    </citation>
    <scope>NUCLEOTIDE SEQUENCE</scope>
    <source>
        <strain evidence="1">JCM 4815</strain>
    </source>
</reference>
<evidence type="ECO:0000313" key="2">
    <source>
        <dbReference type="Proteomes" id="UP000622166"/>
    </source>
</evidence>
<dbReference type="EMBL" id="BMVW01000002">
    <property type="protein sequence ID" value="GGY97081.1"/>
    <property type="molecule type" value="Genomic_DNA"/>
</dbReference>
<dbReference type="AlphaFoldDB" id="A0A918PB94"/>
<organism evidence="1 2">
    <name type="scientific">Streptomyces poonensis</name>
    <dbReference type="NCBI Taxonomy" id="68255"/>
    <lineage>
        <taxon>Bacteria</taxon>
        <taxon>Bacillati</taxon>
        <taxon>Actinomycetota</taxon>
        <taxon>Actinomycetes</taxon>
        <taxon>Kitasatosporales</taxon>
        <taxon>Streptomycetaceae</taxon>
        <taxon>Streptomyces</taxon>
    </lineage>
</organism>
<evidence type="ECO:0000313" key="1">
    <source>
        <dbReference type="EMBL" id="GGY97081.1"/>
    </source>
</evidence>
<keyword evidence="2" id="KW-1185">Reference proteome</keyword>
<dbReference type="InterPro" id="IPR012338">
    <property type="entry name" value="Beta-lactam/transpept-like"/>
</dbReference>
<proteinExistence type="predicted"/>
<accession>A0A918PB94</accession>